<organism evidence="2 3">
    <name type="scientific">Funneliformis mosseae</name>
    <name type="common">Endomycorrhizal fungus</name>
    <name type="synonym">Glomus mosseae</name>
    <dbReference type="NCBI Taxonomy" id="27381"/>
    <lineage>
        <taxon>Eukaryota</taxon>
        <taxon>Fungi</taxon>
        <taxon>Fungi incertae sedis</taxon>
        <taxon>Mucoromycota</taxon>
        <taxon>Glomeromycotina</taxon>
        <taxon>Glomeromycetes</taxon>
        <taxon>Glomerales</taxon>
        <taxon>Glomeraceae</taxon>
        <taxon>Funneliformis</taxon>
    </lineage>
</organism>
<evidence type="ECO:0000313" key="3">
    <source>
        <dbReference type="Proteomes" id="UP000789375"/>
    </source>
</evidence>
<reference evidence="2" key="1">
    <citation type="submission" date="2021-06" db="EMBL/GenBank/DDBJ databases">
        <authorList>
            <person name="Kallberg Y."/>
            <person name="Tangrot J."/>
            <person name="Rosling A."/>
        </authorList>
    </citation>
    <scope>NUCLEOTIDE SEQUENCE</scope>
    <source>
        <strain evidence="2">87-6 pot B 2015</strain>
    </source>
</reference>
<name>A0A9N9GWI8_FUNMO</name>
<comment type="caution">
    <text evidence="2">The sequence shown here is derived from an EMBL/GenBank/DDBJ whole genome shotgun (WGS) entry which is preliminary data.</text>
</comment>
<dbReference type="EMBL" id="CAJVPP010003899">
    <property type="protein sequence ID" value="CAG8639701.1"/>
    <property type="molecule type" value="Genomic_DNA"/>
</dbReference>
<evidence type="ECO:0000256" key="1">
    <source>
        <dbReference type="SAM" id="MobiDB-lite"/>
    </source>
</evidence>
<dbReference type="AlphaFoldDB" id="A0A9N9GWI8"/>
<proteinExistence type="predicted"/>
<evidence type="ECO:0000313" key="2">
    <source>
        <dbReference type="EMBL" id="CAG8639701.1"/>
    </source>
</evidence>
<keyword evidence="3" id="KW-1185">Reference proteome</keyword>
<sequence>MKTIKDDINIAKERLKEAVEDLRQFKEEQGKRERVLNRREEDVGSDDCEMGGPVDIFTKTKRRR</sequence>
<protein>
    <submittedName>
        <fullName evidence="2">6719_t:CDS:1</fullName>
    </submittedName>
</protein>
<accession>A0A9N9GWI8</accession>
<feature type="compositionally biased region" description="Basic and acidic residues" evidence="1">
    <location>
        <begin position="30"/>
        <end position="42"/>
    </location>
</feature>
<dbReference type="Proteomes" id="UP000789375">
    <property type="component" value="Unassembled WGS sequence"/>
</dbReference>
<gene>
    <name evidence="2" type="ORF">FMOSSE_LOCUS10922</name>
</gene>
<feature type="region of interest" description="Disordered" evidence="1">
    <location>
        <begin position="30"/>
        <end position="64"/>
    </location>
</feature>